<comment type="cofactor">
    <cofactor evidence="6 7">
        <name>Mg(2+)</name>
        <dbReference type="ChEBI" id="CHEBI:18420"/>
    </cofactor>
    <text evidence="6 7">Binds 1 Mg(2+) ion per subunit.</text>
</comment>
<feature type="active site" description="Proton acceptor; specific for (S)-substrate epimerization" evidence="5">
    <location>
        <position position="278"/>
    </location>
</feature>
<evidence type="ECO:0000313" key="10">
    <source>
        <dbReference type="Proteomes" id="UP000028725"/>
    </source>
</evidence>
<comment type="similarity">
    <text evidence="1 7">Belongs to the mandelate racemase/muconate lactonizing enzyme family.</text>
</comment>
<evidence type="ECO:0000256" key="1">
    <source>
        <dbReference type="ARBA" id="ARBA00008031"/>
    </source>
</evidence>
<evidence type="ECO:0000256" key="4">
    <source>
        <dbReference type="ARBA" id="ARBA00023235"/>
    </source>
</evidence>
<feature type="domain" description="Mandelate racemase/muconate lactonizing enzyme C-terminal" evidence="8">
    <location>
        <begin position="152"/>
        <end position="250"/>
    </location>
</feature>
<dbReference type="Pfam" id="PF13378">
    <property type="entry name" value="MR_MLE_C"/>
    <property type="match status" value="1"/>
</dbReference>
<keyword evidence="3 6" id="KW-0460">Magnesium</keyword>
<feature type="binding site" evidence="6">
    <location>
        <position position="254"/>
    </location>
    <ligand>
        <name>Mg(2+)</name>
        <dbReference type="ChEBI" id="CHEBI:18420"/>
    </ligand>
</feature>
<dbReference type="PANTHER" id="PTHR48073:SF2">
    <property type="entry name" value="O-SUCCINYLBENZOATE SYNTHASE"/>
    <property type="match status" value="1"/>
</dbReference>
<dbReference type="SFLD" id="SFLDS00001">
    <property type="entry name" value="Enolase"/>
    <property type="match status" value="1"/>
</dbReference>
<dbReference type="GO" id="GO:0006518">
    <property type="term" value="P:peptide metabolic process"/>
    <property type="evidence" value="ECO:0007669"/>
    <property type="project" value="UniProtKB-ARBA"/>
</dbReference>
<dbReference type="CDD" id="cd03319">
    <property type="entry name" value="L-Ala-DL-Glu_epimerase"/>
    <property type="match status" value="1"/>
</dbReference>
<dbReference type="Pfam" id="PF02746">
    <property type="entry name" value="MR_MLE_N"/>
    <property type="match status" value="1"/>
</dbReference>
<feature type="binding site" evidence="6">
    <location>
        <position position="229"/>
    </location>
    <ligand>
        <name>Mg(2+)</name>
        <dbReference type="ChEBI" id="CHEBI:18420"/>
    </ligand>
</feature>
<dbReference type="AlphaFoldDB" id="A0A085WKR4"/>
<dbReference type="InterPro" id="IPR013341">
    <property type="entry name" value="Mandelate_racemase_N_dom"/>
</dbReference>
<dbReference type="SFLD" id="SFLDG00180">
    <property type="entry name" value="muconate_cycloisomerase"/>
    <property type="match status" value="1"/>
</dbReference>
<dbReference type="Proteomes" id="UP000028725">
    <property type="component" value="Unassembled WGS sequence"/>
</dbReference>
<dbReference type="GO" id="GO:0016855">
    <property type="term" value="F:racemase and epimerase activity, acting on amino acids and derivatives"/>
    <property type="evidence" value="ECO:0007669"/>
    <property type="project" value="UniProtKB-UniRule"/>
</dbReference>
<proteinExistence type="inferred from homology"/>
<dbReference type="EC" id="5.1.1.-" evidence="7"/>
<dbReference type="SMART" id="SM00922">
    <property type="entry name" value="MR_MLE"/>
    <property type="match status" value="1"/>
</dbReference>
<dbReference type="Gene3D" id="3.20.20.120">
    <property type="entry name" value="Enolase-like C-terminal domain"/>
    <property type="match status" value="1"/>
</dbReference>
<dbReference type="FunFam" id="3.30.390.10:FF:000009">
    <property type="entry name" value="Hydrophobic dipeptide epimerase"/>
    <property type="match status" value="1"/>
</dbReference>
<name>A0A085WKR4_9BACT</name>
<dbReference type="InterPro" id="IPR029017">
    <property type="entry name" value="Enolase-like_N"/>
</dbReference>
<dbReference type="InterPro" id="IPR034603">
    <property type="entry name" value="Dipeptide_epimerase"/>
</dbReference>
<dbReference type="Gene3D" id="3.30.390.10">
    <property type="entry name" value="Enolase-like, N-terminal domain"/>
    <property type="match status" value="1"/>
</dbReference>
<keyword evidence="4 7" id="KW-0413">Isomerase</keyword>
<evidence type="ECO:0000256" key="7">
    <source>
        <dbReference type="RuleBase" id="RU366006"/>
    </source>
</evidence>
<dbReference type="PANTHER" id="PTHR48073">
    <property type="entry name" value="O-SUCCINYLBENZOATE SYNTHASE-RELATED"/>
    <property type="match status" value="1"/>
</dbReference>
<feature type="active site" description="Proton acceptor; specific for (R)-substrate epimerization" evidence="5">
    <location>
        <position position="173"/>
    </location>
</feature>
<gene>
    <name evidence="9" type="ORF">DB31_7514</name>
</gene>
<dbReference type="EMBL" id="JMCB01000006">
    <property type="protein sequence ID" value="KFE68277.1"/>
    <property type="molecule type" value="Genomic_DNA"/>
</dbReference>
<dbReference type="InterPro" id="IPR013342">
    <property type="entry name" value="Mandelate_racemase_C"/>
</dbReference>
<dbReference type="InterPro" id="IPR036849">
    <property type="entry name" value="Enolase-like_C_sf"/>
</dbReference>
<evidence type="ECO:0000256" key="5">
    <source>
        <dbReference type="PIRSR" id="PIRSR634603-1"/>
    </source>
</evidence>
<feature type="binding site" evidence="6">
    <location>
        <position position="201"/>
    </location>
    <ligand>
        <name>Mg(2+)</name>
        <dbReference type="ChEBI" id="CHEBI:18420"/>
    </ligand>
</feature>
<evidence type="ECO:0000313" key="9">
    <source>
        <dbReference type="EMBL" id="KFE68277.1"/>
    </source>
</evidence>
<evidence type="ECO:0000259" key="8">
    <source>
        <dbReference type="SMART" id="SM00922"/>
    </source>
</evidence>
<dbReference type="SUPFAM" id="SSF54826">
    <property type="entry name" value="Enolase N-terminal domain-like"/>
    <property type="match status" value="1"/>
</dbReference>
<dbReference type="GO" id="GO:0046872">
    <property type="term" value="F:metal ion binding"/>
    <property type="evidence" value="ECO:0007669"/>
    <property type="project" value="UniProtKB-KW"/>
</dbReference>
<keyword evidence="2 6" id="KW-0479">Metal-binding</keyword>
<accession>A0A085WKR4</accession>
<dbReference type="SFLD" id="SFLDF00009">
    <property type="entry name" value="o-succinylbenzoate_synthase"/>
    <property type="match status" value="1"/>
</dbReference>
<protein>
    <recommendedName>
        <fullName evidence="7">Dipeptide epimerase</fullName>
        <ecNumber evidence="7">5.1.1.-</ecNumber>
    </recommendedName>
</protein>
<evidence type="ECO:0000256" key="2">
    <source>
        <dbReference type="ARBA" id="ARBA00022723"/>
    </source>
</evidence>
<dbReference type="STRING" id="394096.DB31_7514"/>
<reference evidence="9 10" key="1">
    <citation type="submission" date="2014-04" db="EMBL/GenBank/DDBJ databases">
        <title>Genome assembly of Hyalangium minutum DSM 14724.</title>
        <authorList>
            <person name="Sharma G."/>
            <person name="Subramanian S."/>
        </authorList>
    </citation>
    <scope>NUCLEOTIDE SEQUENCE [LARGE SCALE GENOMIC DNA]</scope>
    <source>
        <strain evidence="9 10">DSM 14724</strain>
    </source>
</reference>
<dbReference type="SUPFAM" id="SSF51604">
    <property type="entry name" value="Enolase C-terminal domain-like"/>
    <property type="match status" value="1"/>
</dbReference>
<comment type="caution">
    <text evidence="9">The sequence shown here is derived from an EMBL/GenBank/DDBJ whole genome shotgun (WGS) entry which is preliminary data.</text>
</comment>
<keyword evidence="10" id="KW-1185">Reference proteome</keyword>
<organism evidence="9 10">
    <name type="scientific">Hyalangium minutum</name>
    <dbReference type="NCBI Taxonomy" id="394096"/>
    <lineage>
        <taxon>Bacteria</taxon>
        <taxon>Pseudomonadati</taxon>
        <taxon>Myxococcota</taxon>
        <taxon>Myxococcia</taxon>
        <taxon>Myxococcales</taxon>
        <taxon>Cystobacterineae</taxon>
        <taxon>Archangiaceae</taxon>
        <taxon>Hyalangium</taxon>
    </lineage>
</organism>
<dbReference type="InterPro" id="IPR029065">
    <property type="entry name" value="Enolase_C-like"/>
</dbReference>
<sequence length="367" mass="38992">MHPSFTSALMLPTAITALTAEPLDLPLTEPFAIATGAQHVAHNVLVRLTLADGTTGLGEAAPFTAVSGETQARTLAAIQSMRERLIGQDVRAWRPLSVSLTEALPHEPSARCGLETALLDALTRHHRVPLWVFFGGSGTELDIDMTVTAGDRAHAISSARAIIARGITTLKVKVGALPPEQDVERLIAIYEVAPQARLFADANGGYTVPQARAFLAGLERANVPLALFEQPVSADDITGMAELTRSSRMPICADESARSAQDVLRLIRERAASGINIKTMKCGVVESLMMWHLARASGMALMIGGMVESTLAMSLSAHLAAGLGGFHYADLDTPLFIAKHPFRGGYHQQESRVSIGDVTAGHGVELA</sequence>
<evidence type="ECO:0000256" key="6">
    <source>
        <dbReference type="PIRSR" id="PIRSR634603-3"/>
    </source>
</evidence>
<evidence type="ECO:0000256" key="3">
    <source>
        <dbReference type="ARBA" id="ARBA00022842"/>
    </source>
</evidence>